<evidence type="ECO:0000313" key="1">
    <source>
        <dbReference type="EMBL" id="KAK8999409.1"/>
    </source>
</evidence>
<dbReference type="PANTHER" id="PTHR33103">
    <property type="entry name" value="OS01G0153900 PROTEIN"/>
    <property type="match status" value="1"/>
</dbReference>
<evidence type="ECO:0008006" key="3">
    <source>
        <dbReference type="Google" id="ProtNLM"/>
    </source>
</evidence>
<comment type="caution">
    <text evidence="1">The sequence shown here is derived from an EMBL/GenBank/DDBJ whole genome shotgun (WGS) entry which is preliminary data.</text>
</comment>
<dbReference type="EMBL" id="JBBPBN010000040">
    <property type="protein sequence ID" value="KAK8999409.1"/>
    <property type="molecule type" value="Genomic_DNA"/>
</dbReference>
<accession>A0ABR2QFY1</accession>
<proteinExistence type="predicted"/>
<dbReference type="Pfam" id="PF05056">
    <property type="entry name" value="DUF674"/>
    <property type="match status" value="1"/>
</dbReference>
<sequence length="247" mass="26701">MAAPSPITVDLKLLIAPKSQRVLYAEAGKDFVDFLFNIMTLPVGTVARLLSKQVTAGCIRSIYESIENLGSSYMLSEANKDILSKAQGFNYAAYEPHLLPSIQPPAYYNLYRCSSNGGYGTCHMYMANNPKSCCPSCKSLMNLSFTFVNLSSKVGEGFVKEAVTYMITDDLVVRPIATGSIVTLFNKYKIKDVGDLEEKVIAVGVNEGVKLLNASLQSKTALTDVFLKKKPGGSDIGNSGGIHSTVL</sequence>
<name>A0ABR2QFY1_9ROSI</name>
<dbReference type="PANTHER" id="PTHR33103:SF110">
    <property type="entry name" value="DUF674 FAMILY PROTEIN"/>
    <property type="match status" value="1"/>
</dbReference>
<gene>
    <name evidence="1" type="ORF">V6N11_070576</name>
</gene>
<dbReference type="InterPro" id="IPR007750">
    <property type="entry name" value="DUF674"/>
</dbReference>
<organism evidence="1 2">
    <name type="scientific">Hibiscus sabdariffa</name>
    <name type="common">roselle</name>
    <dbReference type="NCBI Taxonomy" id="183260"/>
    <lineage>
        <taxon>Eukaryota</taxon>
        <taxon>Viridiplantae</taxon>
        <taxon>Streptophyta</taxon>
        <taxon>Embryophyta</taxon>
        <taxon>Tracheophyta</taxon>
        <taxon>Spermatophyta</taxon>
        <taxon>Magnoliopsida</taxon>
        <taxon>eudicotyledons</taxon>
        <taxon>Gunneridae</taxon>
        <taxon>Pentapetalae</taxon>
        <taxon>rosids</taxon>
        <taxon>malvids</taxon>
        <taxon>Malvales</taxon>
        <taxon>Malvaceae</taxon>
        <taxon>Malvoideae</taxon>
        <taxon>Hibiscus</taxon>
    </lineage>
</organism>
<reference evidence="1 2" key="1">
    <citation type="journal article" date="2024" name="G3 (Bethesda)">
        <title>Genome assembly of Hibiscus sabdariffa L. provides insights into metabolisms of medicinal natural products.</title>
        <authorList>
            <person name="Kim T."/>
        </authorList>
    </citation>
    <scope>NUCLEOTIDE SEQUENCE [LARGE SCALE GENOMIC DNA]</scope>
    <source>
        <strain evidence="1">TK-2024</strain>
        <tissue evidence="1">Old leaves</tissue>
    </source>
</reference>
<evidence type="ECO:0000313" key="2">
    <source>
        <dbReference type="Proteomes" id="UP001396334"/>
    </source>
</evidence>
<protein>
    <recommendedName>
        <fullName evidence="3">DUF674 domain-containing protein</fullName>
    </recommendedName>
</protein>
<keyword evidence="2" id="KW-1185">Reference proteome</keyword>
<dbReference type="Proteomes" id="UP001396334">
    <property type="component" value="Unassembled WGS sequence"/>
</dbReference>